<dbReference type="AlphaFoldDB" id="A0A6C0LUB2"/>
<dbReference type="InterPro" id="IPR027417">
    <property type="entry name" value="P-loop_NTPase"/>
</dbReference>
<name>A0A6C0LUB2_9ZZZZ</name>
<reference evidence="1" key="1">
    <citation type="journal article" date="2020" name="Nature">
        <title>Giant virus diversity and host interactions through global metagenomics.</title>
        <authorList>
            <person name="Schulz F."/>
            <person name="Roux S."/>
            <person name="Paez-Espino D."/>
            <person name="Jungbluth S."/>
            <person name="Walsh D.A."/>
            <person name="Denef V.J."/>
            <person name="McMahon K.D."/>
            <person name="Konstantinidis K.T."/>
            <person name="Eloe-Fadrosh E.A."/>
            <person name="Kyrpides N.C."/>
            <person name="Woyke T."/>
        </authorList>
    </citation>
    <scope>NUCLEOTIDE SEQUENCE</scope>
    <source>
        <strain evidence="1">GVMAG-S-1016713-123</strain>
    </source>
</reference>
<accession>A0A6C0LUB2</accession>
<evidence type="ECO:0000313" key="1">
    <source>
        <dbReference type="EMBL" id="QHU34359.1"/>
    </source>
</evidence>
<organism evidence="1">
    <name type="scientific">viral metagenome</name>
    <dbReference type="NCBI Taxonomy" id="1070528"/>
    <lineage>
        <taxon>unclassified sequences</taxon>
        <taxon>metagenomes</taxon>
        <taxon>organismal metagenomes</taxon>
    </lineage>
</organism>
<proteinExistence type="predicted"/>
<protein>
    <submittedName>
        <fullName evidence="1">Uncharacterized protein</fullName>
    </submittedName>
</protein>
<dbReference type="Gene3D" id="3.40.50.300">
    <property type="entry name" value="P-loop containing nucleotide triphosphate hydrolases"/>
    <property type="match status" value="1"/>
</dbReference>
<sequence length="326" mass="38488">MERLELHQTFYDYCEEKRKHDIHPTITKTNSSGDKGKRITKHMLYYGAKGIGKYSQVLLNIQDFSQSNLKYERKLIVNYDKADYLVMMSDIHFEIDMELLGCNSKTLFHTIMKHIEDIVETRSGRIGIVVCKNFHLVHNELLDVFYSYMSRMSHISKIVFHIISEHVSFIPDNIIDACHIVQMGQPTKVAVSKITTNGSDNTKRNVGTIRNLRALKEETSIITLESKIENSIIEYIIDIDDFNMARFRELIYDILVYNIDVHECIGNIISTLVKRKYIPHNKYYDVFVYVYQALKQYNNNYRPIYHLENIYYYLITTIHEKKFHNT</sequence>
<dbReference type="EMBL" id="MN740569">
    <property type="protein sequence ID" value="QHU34359.1"/>
    <property type="molecule type" value="Genomic_DNA"/>
</dbReference>